<protein>
    <recommendedName>
        <fullName evidence="4">Secreted protein</fullName>
    </recommendedName>
</protein>
<feature type="signal peptide" evidence="1">
    <location>
        <begin position="1"/>
        <end position="18"/>
    </location>
</feature>
<reference evidence="2 3" key="1">
    <citation type="journal article" date="2022" name="Nat. Plants">
        <title>Genomes of leafy and leafless Platanthera orchids illuminate the evolution of mycoheterotrophy.</title>
        <authorList>
            <person name="Li M.H."/>
            <person name="Liu K.W."/>
            <person name="Li Z."/>
            <person name="Lu H.C."/>
            <person name="Ye Q.L."/>
            <person name="Zhang D."/>
            <person name="Wang J.Y."/>
            <person name="Li Y.F."/>
            <person name="Zhong Z.M."/>
            <person name="Liu X."/>
            <person name="Yu X."/>
            <person name="Liu D.K."/>
            <person name="Tu X.D."/>
            <person name="Liu B."/>
            <person name="Hao Y."/>
            <person name="Liao X.Y."/>
            <person name="Jiang Y.T."/>
            <person name="Sun W.H."/>
            <person name="Chen J."/>
            <person name="Chen Y.Q."/>
            <person name="Ai Y."/>
            <person name="Zhai J.W."/>
            <person name="Wu S.S."/>
            <person name="Zhou Z."/>
            <person name="Hsiao Y.Y."/>
            <person name="Wu W.L."/>
            <person name="Chen Y.Y."/>
            <person name="Lin Y.F."/>
            <person name="Hsu J.L."/>
            <person name="Li C.Y."/>
            <person name="Wang Z.W."/>
            <person name="Zhao X."/>
            <person name="Zhong W.Y."/>
            <person name="Ma X.K."/>
            <person name="Ma L."/>
            <person name="Huang J."/>
            <person name="Chen G.Z."/>
            <person name="Huang M.Z."/>
            <person name="Huang L."/>
            <person name="Peng D.H."/>
            <person name="Luo Y.B."/>
            <person name="Zou S.Q."/>
            <person name="Chen S.P."/>
            <person name="Lan S."/>
            <person name="Tsai W.C."/>
            <person name="Van de Peer Y."/>
            <person name="Liu Z.J."/>
        </authorList>
    </citation>
    <scope>NUCLEOTIDE SEQUENCE [LARGE SCALE GENOMIC DNA]</scope>
    <source>
        <strain evidence="2">Lor288</strain>
    </source>
</reference>
<dbReference type="Proteomes" id="UP001412067">
    <property type="component" value="Unassembled WGS sequence"/>
</dbReference>
<comment type="caution">
    <text evidence="2">The sequence shown here is derived from an EMBL/GenBank/DDBJ whole genome shotgun (WGS) entry which is preliminary data.</text>
</comment>
<keyword evidence="1" id="KW-0732">Signal</keyword>
<keyword evidence="3" id="KW-1185">Reference proteome</keyword>
<sequence>MFSNFFLLLLCLLGRRERQREKGEKIGAIMWWFDCKLLSFISIQMEKAHLCFFSLFPCFWTSSFLPFFLISFTFCHHHGAASSNPNSAGRGGGDGQRLTAIAGSSGGSRNLKMGAATLQAAATVRSQGGANSE</sequence>
<evidence type="ECO:0000313" key="3">
    <source>
        <dbReference type="Proteomes" id="UP001412067"/>
    </source>
</evidence>
<gene>
    <name evidence="2" type="ORF">KSP40_PGU021294</name>
</gene>
<organism evidence="2 3">
    <name type="scientific">Platanthera guangdongensis</name>
    <dbReference type="NCBI Taxonomy" id="2320717"/>
    <lineage>
        <taxon>Eukaryota</taxon>
        <taxon>Viridiplantae</taxon>
        <taxon>Streptophyta</taxon>
        <taxon>Embryophyta</taxon>
        <taxon>Tracheophyta</taxon>
        <taxon>Spermatophyta</taxon>
        <taxon>Magnoliopsida</taxon>
        <taxon>Liliopsida</taxon>
        <taxon>Asparagales</taxon>
        <taxon>Orchidaceae</taxon>
        <taxon>Orchidoideae</taxon>
        <taxon>Orchideae</taxon>
        <taxon>Orchidinae</taxon>
        <taxon>Platanthera</taxon>
    </lineage>
</organism>
<proteinExistence type="predicted"/>
<dbReference type="EMBL" id="JBBWWR010000016">
    <property type="protein sequence ID" value="KAK8948065.1"/>
    <property type="molecule type" value="Genomic_DNA"/>
</dbReference>
<feature type="chain" id="PRO_5046735858" description="Secreted protein" evidence="1">
    <location>
        <begin position="19"/>
        <end position="133"/>
    </location>
</feature>
<accession>A0ABR2LRP6</accession>
<evidence type="ECO:0000313" key="2">
    <source>
        <dbReference type="EMBL" id="KAK8948065.1"/>
    </source>
</evidence>
<evidence type="ECO:0008006" key="4">
    <source>
        <dbReference type="Google" id="ProtNLM"/>
    </source>
</evidence>
<evidence type="ECO:0000256" key="1">
    <source>
        <dbReference type="SAM" id="SignalP"/>
    </source>
</evidence>
<name>A0ABR2LRP6_9ASPA</name>